<proteinExistence type="predicted"/>
<dbReference type="Proteomes" id="UP000789570">
    <property type="component" value="Unassembled WGS sequence"/>
</dbReference>
<protein>
    <submittedName>
        <fullName evidence="1">16095_t:CDS:1</fullName>
    </submittedName>
</protein>
<name>A0A9N9ETA3_9GLOM</name>
<evidence type="ECO:0000313" key="1">
    <source>
        <dbReference type="EMBL" id="CAG8694134.1"/>
    </source>
</evidence>
<accession>A0A9N9ETA3</accession>
<gene>
    <name evidence="1" type="ORF">FCALED_LOCUS13122</name>
</gene>
<keyword evidence="2" id="KW-1185">Reference proteome</keyword>
<dbReference type="EMBL" id="CAJVPQ010007203">
    <property type="protein sequence ID" value="CAG8694134.1"/>
    <property type="molecule type" value="Genomic_DNA"/>
</dbReference>
<evidence type="ECO:0000313" key="2">
    <source>
        <dbReference type="Proteomes" id="UP000789570"/>
    </source>
</evidence>
<reference evidence="1" key="1">
    <citation type="submission" date="2021-06" db="EMBL/GenBank/DDBJ databases">
        <authorList>
            <person name="Kallberg Y."/>
            <person name="Tangrot J."/>
            <person name="Rosling A."/>
        </authorList>
    </citation>
    <scope>NUCLEOTIDE SEQUENCE</scope>
    <source>
        <strain evidence="1">UK204</strain>
    </source>
</reference>
<dbReference type="AlphaFoldDB" id="A0A9N9ETA3"/>
<organism evidence="1 2">
    <name type="scientific">Funneliformis caledonium</name>
    <dbReference type="NCBI Taxonomy" id="1117310"/>
    <lineage>
        <taxon>Eukaryota</taxon>
        <taxon>Fungi</taxon>
        <taxon>Fungi incertae sedis</taxon>
        <taxon>Mucoromycota</taxon>
        <taxon>Glomeromycotina</taxon>
        <taxon>Glomeromycetes</taxon>
        <taxon>Glomerales</taxon>
        <taxon>Glomeraceae</taxon>
        <taxon>Funneliformis</taxon>
    </lineage>
</organism>
<sequence>SSKKTADENIELSFIETVKSIGDGTVKGISDRTVRGISNRTVRKISDRTVRGISGRTVEKTCTGIEVIRRDIVEVELIFSVILSKTSNFEPISGIRECIISLEISISEIKKKSSGKTSKAIEYN</sequence>
<feature type="non-terminal residue" evidence="1">
    <location>
        <position position="1"/>
    </location>
</feature>
<comment type="caution">
    <text evidence="1">The sequence shown here is derived from an EMBL/GenBank/DDBJ whole genome shotgun (WGS) entry which is preliminary data.</text>
</comment>